<dbReference type="GO" id="GO:0003677">
    <property type="term" value="F:DNA binding"/>
    <property type="evidence" value="ECO:0007669"/>
    <property type="project" value="InterPro"/>
</dbReference>
<dbReference type="STRING" id="1965070.A0A3S3PX46"/>
<feature type="domain" description="Transposase IS30-like HTH" evidence="3">
    <location>
        <begin position="3"/>
        <end position="41"/>
    </location>
</feature>
<dbReference type="GO" id="GO:0015074">
    <property type="term" value="P:DNA integration"/>
    <property type="evidence" value="ECO:0007669"/>
    <property type="project" value="InterPro"/>
</dbReference>
<accession>A0A3S3PX46</accession>
<dbReference type="InterPro" id="IPR036388">
    <property type="entry name" value="WH-like_DNA-bd_sf"/>
</dbReference>
<sequence length="251" mass="29344">MSSFHHLTPEQRNIIVDGLNKGFSSRFISELMNISVSTVQYWRQKFQQRGKLVFVALISYPGKNKSSQSKLDEARLLAKARECPFFTAKDLKDYLLLNFSERYIRKLLCKNGLKGRRAAKKENLNEIQQYARFLFAESLLSYDESYWRYVCFSDEKTFFVGHHGTIFVRRPNNMRFEPKYVAKKHCSGKFSINVWGLISFNRGLLLKVIPSHMNSENYLDLLKNDALPKLLETFGDNFIFQQDNCPIHTAK</sequence>
<dbReference type="InterPro" id="IPR025246">
    <property type="entry name" value="IS30-like_HTH"/>
</dbReference>
<dbReference type="InterPro" id="IPR009057">
    <property type="entry name" value="Homeodomain-like_sf"/>
</dbReference>
<reference evidence="4 5" key="1">
    <citation type="journal article" date="2018" name="Gigascience">
        <title>Genomes of trombidid mites reveal novel predicted allergens and laterally-transferred genes associated with secondary metabolism.</title>
        <authorList>
            <person name="Dong X."/>
            <person name="Chaisiri K."/>
            <person name="Xia D."/>
            <person name="Armstrong S.D."/>
            <person name="Fang Y."/>
            <person name="Donnelly M.J."/>
            <person name="Kadowaki T."/>
            <person name="McGarry J.W."/>
            <person name="Darby A.C."/>
            <person name="Makepeace B.L."/>
        </authorList>
    </citation>
    <scope>NUCLEOTIDE SEQUENCE [LARGE SCALE GENOMIC DNA]</scope>
    <source>
        <strain evidence="4">UoL-WK</strain>
    </source>
</reference>
<protein>
    <submittedName>
        <fullName evidence="4">Transposase-like protein</fullName>
    </submittedName>
</protein>
<dbReference type="OrthoDB" id="6417450at2759"/>
<name>A0A3S3PX46_9ACAR</name>
<feature type="domain" description="Transposase Tc1-like" evidence="2">
    <location>
        <begin position="74"/>
        <end position="138"/>
    </location>
</feature>
<dbReference type="Gene3D" id="1.10.10.10">
    <property type="entry name" value="Winged helix-like DNA-binding domain superfamily/Winged helix DNA-binding domain"/>
    <property type="match status" value="1"/>
</dbReference>
<evidence type="ECO:0000313" key="4">
    <source>
        <dbReference type="EMBL" id="RWR99383.1"/>
    </source>
</evidence>
<evidence type="ECO:0000256" key="1">
    <source>
        <dbReference type="ARBA" id="ARBA00004123"/>
    </source>
</evidence>
<evidence type="ECO:0000259" key="3">
    <source>
        <dbReference type="Pfam" id="PF13936"/>
    </source>
</evidence>
<comment type="caution">
    <text evidence="4">The sequence shown here is derived from an EMBL/GenBank/DDBJ whole genome shotgun (WGS) entry which is preliminary data.</text>
</comment>
<evidence type="ECO:0000259" key="2">
    <source>
        <dbReference type="Pfam" id="PF01498"/>
    </source>
</evidence>
<comment type="subcellular location">
    <subcellularLocation>
        <location evidence="1">Nucleus</location>
    </subcellularLocation>
</comment>
<keyword evidence="5" id="KW-1185">Reference proteome</keyword>
<dbReference type="InterPro" id="IPR036397">
    <property type="entry name" value="RNaseH_sf"/>
</dbReference>
<dbReference type="EMBL" id="NCKU01015428">
    <property type="protein sequence ID" value="RWR99383.1"/>
    <property type="molecule type" value="Genomic_DNA"/>
</dbReference>
<dbReference type="GO" id="GO:0006313">
    <property type="term" value="P:DNA transposition"/>
    <property type="evidence" value="ECO:0007669"/>
    <property type="project" value="InterPro"/>
</dbReference>
<dbReference type="Gene3D" id="3.30.420.10">
    <property type="entry name" value="Ribonuclease H-like superfamily/Ribonuclease H"/>
    <property type="match status" value="1"/>
</dbReference>
<gene>
    <name evidence="4" type="ORF">B4U79_18796</name>
</gene>
<dbReference type="Pfam" id="PF13936">
    <property type="entry name" value="HTH_38"/>
    <property type="match status" value="1"/>
</dbReference>
<dbReference type="Proteomes" id="UP000285301">
    <property type="component" value="Unassembled WGS sequence"/>
</dbReference>
<organism evidence="4 5">
    <name type="scientific">Dinothrombium tinctorium</name>
    <dbReference type="NCBI Taxonomy" id="1965070"/>
    <lineage>
        <taxon>Eukaryota</taxon>
        <taxon>Metazoa</taxon>
        <taxon>Ecdysozoa</taxon>
        <taxon>Arthropoda</taxon>
        <taxon>Chelicerata</taxon>
        <taxon>Arachnida</taxon>
        <taxon>Acari</taxon>
        <taxon>Acariformes</taxon>
        <taxon>Trombidiformes</taxon>
        <taxon>Prostigmata</taxon>
        <taxon>Anystina</taxon>
        <taxon>Parasitengona</taxon>
        <taxon>Trombidioidea</taxon>
        <taxon>Trombidiidae</taxon>
        <taxon>Dinothrombium</taxon>
    </lineage>
</organism>
<evidence type="ECO:0000313" key="5">
    <source>
        <dbReference type="Proteomes" id="UP000285301"/>
    </source>
</evidence>
<dbReference type="Pfam" id="PF01498">
    <property type="entry name" value="HTH_Tnp_Tc3_2"/>
    <property type="match status" value="1"/>
</dbReference>
<dbReference type="InterPro" id="IPR002492">
    <property type="entry name" value="Transposase_Tc1-like"/>
</dbReference>
<dbReference type="AlphaFoldDB" id="A0A3S3PX46"/>
<dbReference type="SUPFAM" id="SSF46689">
    <property type="entry name" value="Homeodomain-like"/>
    <property type="match status" value="1"/>
</dbReference>
<dbReference type="GO" id="GO:0005634">
    <property type="term" value="C:nucleus"/>
    <property type="evidence" value="ECO:0007669"/>
    <property type="project" value="UniProtKB-SubCell"/>
</dbReference>
<proteinExistence type="predicted"/>